<organism evidence="2 3">
    <name type="scientific">Amygdalobacter indicium</name>
    <dbReference type="NCBI Taxonomy" id="3029272"/>
    <lineage>
        <taxon>Bacteria</taxon>
        <taxon>Bacillati</taxon>
        <taxon>Bacillota</taxon>
        <taxon>Clostridia</taxon>
        <taxon>Eubacteriales</taxon>
        <taxon>Oscillospiraceae</taxon>
        <taxon>Amygdalobacter</taxon>
    </lineage>
</organism>
<accession>A0ABY8C652</accession>
<sequence length="322" mass="35806">MNKNNCVPARLRLFLWLLCSELLIIYSLASTNTTNMYTRLILPLLGIIMLSLKVKPFAAGILAAFGTSCGLAILHYFPLYPQVAPKARIAFQQAVGNYRETMLNYSYLWVLAAAVIAYFCADFYCREKSALDRKTAASAGQPPARAKFSAVELSAMAIFIAFGVIVTSVRIGFFSFGGLPIILAGLTLGPVYGFLVGGLTDLAAFIVRPGGQFNPIFTLTSALTGFLPIFFLQILQRKKTKFDFQHINYWQLLLVIAVTQCLTSVLIASAVMTFLYGHGFWYYIVRQGSRQCFNVPLYAYLSLGILQSVNLQTIRMKMKLRN</sequence>
<reference evidence="2 3" key="1">
    <citation type="submission" date="2023-02" db="EMBL/GenBank/DDBJ databases">
        <title>Novel Oscillospiraceae bacterial genomes.</title>
        <authorList>
            <person name="Srinivasan S."/>
            <person name="Austin M.N."/>
            <person name="Fiedler T.L."/>
            <person name="Strenk S.M."/>
            <person name="Agnew K.J."/>
            <person name="Nagana Gowda G.A."/>
            <person name="Raftery D."/>
            <person name="Beamer M.A."/>
            <person name="Achilles S.L."/>
            <person name="Wiesenfeld H.C."/>
            <person name="Fredricks D.N."/>
            <person name="Hillier S.L."/>
        </authorList>
    </citation>
    <scope>NUCLEOTIDE SEQUENCE [LARGE SCALE GENOMIC DNA]</scope>
    <source>
        <strain evidence="2 3">CHIC02 1186E3-8</strain>
    </source>
</reference>
<dbReference type="NCBIfam" id="TIGR04518">
    <property type="entry name" value="ECF_S_folT_fam"/>
    <property type="match status" value="1"/>
</dbReference>
<protein>
    <submittedName>
        <fullName evidence="2">Folate family ECF transporter S component</fullName>
    </submittedName>
</protein>
<keyword evidence="3" id="KW-1185">Reference proteome</keyword>
<evidence type="ECO:0000313" key="3">
    <source>
        <dbReference type="Proteomes" id="UP001220478"/>
    </source>
</evidence>
<evidence type="ECO:0000256" key="1">
    <source>
        <dbReference type="SAM" id="Phobius"/>
    </source>
</evidence>
<feature type="transmembrane region" description="Helical" evidence="1">
    <location>
        <begin position="12"/>
        <end position="30"/>
    </location>
</feature>
<gene>
    <name evidence="2" type="ORF">PYS61_03135</name>
</gene>
<dbReference type="EMBL" id="CP118868">
    <property type="protein sequence ID" value="WEG36177.1"/>
    <property type="molecule type" value="Genomic_DNA"/>
</dbReference>
<name>A0ABY8C652_9FIRM</name>
<keyword evidence="1" id="KW-0812">Transmembrane</keyword>
<dbReference type="Gene3D" id="1.10.1760.20">
    <property type="match status" value="1"/>
</dbReference>
<keyword evidence="1" id="KW-1133">Transmembrane helix</keyword>
<dbReference type="Proteomes" id="UP001220478">
    <property type="component" value="Chromosome"/>
</dbReference>
<dbReference type="InterPro" id="IPR030949">
    <property type="entry name" value="ECF_S_folate_fam"/>
</dbReference>
<keyword evidence="1" id="KW-0472">Membrane</keyword>
<feature type="transmembrane region" description="Helical" evidence="1">
    <location>
        <begin position="247"/>
        <end position="277"/>
    </location>
</feature>
<dbReference type="RefSeq" id="WP_315572209.1">
    <property type="nucleotide sequence ID" value="NZ_CP118868.1"/>
</dbReference>
<dbReference type="InterPro" id="IPR024529">
    <property type="entry name" value="ECF_trnsprt_substrate-spec"/>
</dbReference>
<evidence type="ECO:0000313" key="2">
    <source>
        <dbReference type="EMBL" id="WEG36177.1"/>
    </source>
</evidence>
<proteinExistence type="predicted"/>
<feature type="transmembrane region" description="Helical" evidence="1">
    <location>
        <begin position="155"/>
        <end position="183"/>
    </location>
</feature>
<feature type="transmembrane region" description="Helical" evidence="1">
    <location>
        <begin position="107"/>
        <end position="125"/>
    </location>
</feature>
<feature type="transmembrane region" description="Helical" evidence="1">
    <location>
        <begin position="57"/>
        <end position="77"/>
    </location>
</feature>
<feature type="transmembrane region" description="Helical" evidence="1">
    <location>
        <begin position="297"/>
        <end position="314"/>
    </location>
</feature>
<feature type="transmembrane region" description="Helical" evidence="1">
    <location>
        <begin position="216"/>
        <end position="235"/>
    </location>
</feature>
<dbReference type="Pfam" id="PF12822">
    <property type="entry name" value="ECF_trnsprt"/>
    <property type="match status" value="1"/>
</dbReference>